<dbReference type="Pfam" id="PF02559">
    <property type="entry name" value="CarD_TRCF_RID"/>
    <property type="match status" value="1"/>
</dbReference>
<evidence type="ECO:0000313" key="2">
    <source>
        <dbReference type="EMBL" id="MEC5423497.1"/>
    </source>
</evidence>
<dbReference type="Pfam" id="PF21095">
    <property type="entry name" value="CarD_C"/>
    <property type="match status" value="1"/>
</dbReference>
<dbReference type="InterPro" id="IPR036101">
    <property type="entry name" value="CarD-like/TRCF_RID_sf"/>
</dbReference>
<evidence type="ECO:0000313" key="3">
    <source>
        <dbReference type="Proteomes" id="UP001335737"/>
    </source>
</evidence>
<dbReference type="PANTHER" id="PTHR38447:SF1">
    <property type="entry name" value="RNA POLYMERASE-BINDING TRANSCRIPTION FACTOR CARD"/>
    <property type="match status" value="1"/>
</dbReference>
<dbReference type="SMART" id="SM01058">
    <property type="entry name" value="CarD_TRCF"/>
    <property type="match status" value="1"/>
</dbReference>
<protein>
    <submittedName>
        <fullName evidence="2">CarD family transcriptional regulator</fullName>
    </submittedName>
</protein>
<reference evidence="2 3" key="1">
    <citation type="journal article" date="2024" name="Int. J. Syst. Evol. Microbiol.">
        <title>Virgibacillus tibetensis sp. nov., isolated from salt lake on the Tibetan Plateau of China.</title>
        <authorList>
            <person name="Phurbu D."/>
            <person name="Liu Z.-X."/>
            <person name="Wang R."/>
            <person name="Zheng Y.-Y."/>
            <person name="Liu H.-C."/>
            <person name="Zhou Y.-G."/>
            <person name="Yu Y.-J."/>
            <person name="Li A.-H."/>
        </authorList>
    </citation>
    <scope>NUCLEOTIDE SEQUENCE [LARGE SCALE GENOMIC DNA]</scope>
    <source>
        <strain evidence="2 3">C22-A2</strain>
    </source>
</reference>
<dbReference type="Gene3D" id="1.20.58.1290">
    <property type="entry name" value="CarD-like, C-terminal domain"/>
    <property type="match status" value="1"/>
</dbReference>
<organism evidence="2 3">
    <name type="scientific">Virgibacillus tibetensis</name>
    <dbReference type="NCBI Taxonomy" id="3042313"/>
    <lineage>
        <taxon>Bacteria</taxon>
        <taxon>Bacillati</taxon>
        <taxon>Bacillota</taxon>
        <taxon>Bacilli</taxon>
        <taxon>Bacillales</taxon>
        <taxon>Bacillaceae</taxon>
        <taxon>Virgibacillus</taxon>
    </lineage>
</organism>
<dbReference type="RefSeq" id="WP_327607067.1">
    <property type="nucleotide sequence ID" value="NZ_JARZFX010000003.1"/>
</dbReference>
<sequence length="168" mass="19389">MFTIGELVIYSTHGICKIDDICEKNFSGITRSYYVLRPVDNNNHHLTISTPVNSDKVVMLELMQKEEANELLEVFKCPGIKWNDSANARHNIYSKLVNTGNRKEIVKVVSTLMRRKSEMELLDRKLYEQDRKLLEATQKVLFQELALSLNTTSAEINNKVTRLIKETD</sequence>
<dbReference type="PANTHER" id="PTHR38447">
    <property type="entry name" value="TRANSCRIPTION FACTOR YDEB-RELATED"/>
    <property type="match status" value="1"/>
</dbReference>
<evidence type="ECO:0000259" key="1">
    <source>
        <dbReference type="SMART" id="SM01058"/>
    </source>
</evidence>
<accession>A0ABU6KG92</accession>
<dbReference type="InterPro" id="IPR048792">
    <property type="entry name" value="CarD_C"/>
</dbReference>
<proteinExistence type="predicted"/>
<dbReference type="EMBL" id="JARZFX010000003">
    <property type="protein sequence ID" value="MEC5423497.1"/>
    <property type="molecule type" value="Genomic_DNA"/>
</dbReference>
<dbReference type="InterPro" id="IPR042215">
    <property type="entry name" value="CarD-like_C"/>
</dbReference>
<dbReference type="InterPro" id="IPR003711">
    <property type="entry name" value="CarD-like/TRCF_RID"/>
</dbReference>
<feature type="domain" description="CarD-like/TRCF RNAP-interacting" evidence="1">
    <location>
        <begin position="1"/>
        <end position="113"/>
    </location>
</feature>
<dbReference type="Proteomes" id="UP001335737">
    <property type="component" value="Unassembled WGS sequence"/>
</dbReference>
<name>A0ABU6KG92_9BACI</name>
<dbReference type="SUPFAM" id="SSF141259">
    <property type="entry name" value="CarD-like"/>
    <property type="match status" value="1"/>
</dbReference>
<dbReference type="Gene3D" id="2.40.10.170">
    <property type="match status" value="1"/>
</dbReference>
<gene>
    <name evidence="2" type="ORF">QGM71_08305</name>
</gene>
<dbReference type="InterPro" id="IPR052531">
    <property type="entry name" value="CarD-like_regulator"/>
</dbReference>
<keyword evidence="3" id="KW-1185">Reference proteome</keyword>
<comment type="caution">
    <text evidence="2">The sequence shown here is derived from an EMBL/GenBank/DDBJ whole genome shotgun (WGS) entry which is preliminary data.</text>
</comment>